<dbReference type="CDD" id="cd23432">
    <property type="entry name" value="beta-trefoil_Ricin_EndoBetaGal-like"/>
    <property type="match status" value="7"/>
</dbReference>
<protein>
    <submittedName>
        <fullName evidence="5">RICIN domain-containing protein</fullName>
    </submittedName>
</protein>
<dbReference type="PROSITE" id="PS51272">
    <property type="entry name" value="SLH"/>
    <property type="match status" value="3"/>
</dbReference>
<dbReference type="Gene3D" id="2.60.120.260">
    <property type="entry name" value="Galactose-binding domain-like"/>
    <property type="match status" value="2"/>
</dbReference>
<feature type="domain" description="SLH" evidence="4">
    <location>
        <begin position="1957"/>
        <end position="2017"/>
    </location>
</feature>
<dbReference type="Proteomes" id="UP000553776">
    <property type="component" value="Unassembled WGS sequence"/>
</dbReference>
<keyword evidence="6" id="KW-1185">Reference proteome</keyword>
<dbReference type="Gene3D" id="2.160.20.10">
    <property type="entry name" value="Single-stranded right-handed beta-helix, Pectin lyase-like"/>
    <property type="match status" value="1"/>
</dbReference>
<dbReference type="Pfam" id="PF00395">
    <property type="entry name" value="SLH"/>
    <property type="match status" value="3"/>
</dbReference>
<gene>
    <name evidence="5" type="ORF">H7B90_21080</name>
</gene>
<dbReference type="InterPro" id="IPR051465">
    <property type="entry name" value="Cell_Envelope_Struct_Comp"/>
</dbReference>
<dbReference type="SMART" id="SM00710">
    <property type="entry name" value="PbH1"/>
    <property type="match status" value="6"/>
</dbReference>
<proteinExistence type="predicted"/>
<dbReference type="InterPro" id="IPR008979">
    <property type="entry name" value="Galactose-bd-like_sf"/>
</dbReference>
<dbReference type="Pfam" id="PF22816">
    <property type="entry name" value="CatAgl_D2"/>
    <property type="match status" value="1"/>
</dbReference>
<accession>A0A841U043</accession>
<dbReference type="EMBL" id="JACJVR010000080">
    <property type="protein sequence ID" value="MBB6693896.1"/>
    <property type="molecule type" value="Genomic_DNA"/>
</dbReference>
<dbReference type="InterPro" id="IPR006626">
    <property type="entry name" value="PbH1"/>
</dbReference>
<feature type="domain" description="SLH" evidence="4">
    <location>
        <begin position="2092"/>
        <end position="2153"/>
    </location>
</feature>
<dbReference type="InterPro" id="IPR005084">
    <property type="entry name" value="CBM6"/>
</dbReference>
<dbReference type="SUPFAM" id="SSF49785">
    <property type="entry name" value="Galactose-binding domain-like"/>
    <property type="match status" value="1"/>
</dbReference>
<dbReference type="CDD" id="cd14490">
    <property type="entry name" value="CBM6-CBM35-CBM36_like_1"/>
    <property type="match status" value="1"/>
</dbReference>
<dbReference type="RefSeq" id="WP_185137879.1">
    <property type="nucleotide sequence ID" value="NZ_JACJVR010000080.1"/>
</dbReference>
<evidence type="ECO:0000259" key="4">
    <source>
        <dbReference type="PROSITE" id="PS51272"/>
    </source>
</evidence>
<feature type="region of interest" description="Disordered" evidence="1">
    <location>
        <begin position="1698"/>
        <end position="1739"/>
    </location>
</feature>
<keyword evidence="2" id="KW-0732">Signal</keyword>
<dbReference type="SUPFAM" id="SSF50370">
    <property type="entry name" value="Ricin B-like lectins"/>
    <property type="match status" value="4"/>
</dbReference>
<dbReference type="PANTHER" id="PTHR43308:SF5">
    <property type="entry name" value="S-LAYER PROTEIN _ PEPTIDOGLYCAN ENDO-BETA-N-ACETYLGLUCOSAMINIDASE"/>
    <property type="match status" value="1"/>
</dbReference>
<feature type="signal peptide" evidence="2">
    <location>
        <begin position="1"/>
        <end position="25"/>
    </location>
</feature>
<feature type="domain" description="SLH" evidence="4">
    <location>
        <begin position="2018"/>
        <end position="2081"/>
    </location>
</feature>
<evidence type="ECO:0000313" key="6">
    <source>
        <dbReference type="Proteomes" id="UP000553776"/>
    </source>
</evidence>
<dbReference type="InterPro" id="IPR000772">
    <property type="entry name" value="Ricin_B_lectin"/>
</dbReference>
<dbReference type="PROSITE" id="PS51175">
    <property type="entry name" value="CBM6"/>
    <property type="match status" value="1"/>
</dbReference>
<dbReference type="InterPro" id="IPR035992">
    <property type="entry name" value="Ricin_B-like_lectins"/>
</dbReference>
<dbReference type="Gene3D" id="2.80.10.50">
    <property type="match status" value="7"/>
</dbReference>
<feature type="compositionally biased region" description="Gly residues" evidence="1">
    <location>
        <begin position="1698"/>
        <end position="1723"/>
    </location>
</feature>
<dbReference type="PANTHER" id="PTHR43308">
    <property type="entry name" value="OUTER MEMBRANE PROTEIN ALPHA-RELATED"/>
    <property type="match status" value="1"/>
</dbReference>
<dbReference type="InterPro" id="IPR033801">
    <property type="entry name" value="CBM6-CBM35-CBM36-like_1"/>
</dbReference>
<organism evidence="5 6">
    <name type="scientific">Cohnella xylanilytica</name>
    <dbReference type="NCBI Taxonomy" id="557555"/>
    <lineage>
        <taxon>Bacteria</taxon>
        <taxon>Bacillati</taxon>
        <taxon>Bacillota</taxon>
        <taxon>Bacilli</taxon>
        <taxon>Bacillales</taxon>
        <taxon>Paenibacillaceae</taxon>
        <taxon>Cohnella</taxon>
    </lineage>
</organism>
<dbReference type="GO" id="GO:0030246">
    <property type="term" value="F:carbohydrate binding"/>
    <property type="evidence" value="ECO:0007669"/>
    <property type="project" value="InterPro"/>
</dbReference>
<dbReference type="Pfam" id="PF14200">
    <property type="entry name" value="RicinB_lectin_2"/>
    <property type="match status" value="1"/>
</dbReference>
<dbReference type="SUPFAM" id="SSF51126">
    <property type="entry name" value="Pectin lyase-like"/>
    <property type="match status" value="1"/>
</dbReference>
<dbReference type="InterPro" id="IPR055149">
    <property type="entry name" value="Agl_cat_D2"/>
</dbReference>
<evidence type="ECO:0000256" key="2">
    <source>
        <dbReference type="SAM" id="SignalP"/>
    </source>
</evidence>
<feature type="domain" description="CBM6" evidence="3">
    <location>
        <begin position="1039"/>
        <end position="1158"/>
    </location>
</feature>
<sequence>MSPIRKLLVVCLTISLLLTPLSVYAAEADGGSVGSAASDDASYVRIKNQWKGTYLYEADGQARYGFTAPNDPASQWLLVDAGDGLARIENRATGRSLDMASVIPPDKITAPLETTAATNDVVSALWRVREAAGQPGCVNVVSSEFATRLLNVQTQDGFAHANDWAQPSWGSALWQLEPASDLAPVRLVDQWKGNYLYEDGGKVKYGQPAMNDASSQWYVQELPNGHVRLQNRATGHFLNAQNVIASDRVTDPLESTEAAEDLLPAQWVLSESAEHPGYFGIAGADDPTRLLNVQSQDGYAHANNWAQPGWGSALWKLETASDAIPVRLKDQWKGKYLFEKDGIVQYGEPANADKSSWWLVENRGAGVTLRNVDTGRYAAGGSDPVATVDSPGEAGAIWAQVPAKDGNGGSVDGYYTFAMGGDSSALLNVQAQDGNAHANDWAQPAWGSAQWKLENPSETGGPEEPQSPYIRIRNDWLQLYLYEEDGIVKYGNAAPGDASSQWLVVDAEGGKRIQNRATGHFLNLEGVSGSRDAVRATELPEGSTRGDWVIEDYQGFKLIRLAGDAGENPTGPSYLNVENKLKVLQYGVVPRDWGSPKWEFIRVDEKEASYVRLKNGYRGTYLYEQDGIVKDGAPDAADPASHWLLKPGGQGTLIVNRATGHLVTNEHVASHEDPLQSLEIDPTWGSVQWTVESVEGTPKKVFRSVWKPDVIIHDEDNKGFAQASGIPADWGSAQWELEAAPKLPAELPDGFVRIQNRENGQYLYENSRNVVLYGTPDAKDATSHWSFAEAEDGKLHIANRATGNVLSIEHGRSYLETSAATAEAGGGAAEWTVESAPASGYILIRSAADGHEDEYVHAADGLGYAQYGLRSVESGAAQWKLEAAPDEAVVPPADDRDLNGETPALADPNFVRIVSAKTGQLLAERNGAIAFVQAGSNDRAAQWRVETYNGRKRLKNRSTGHYVSAAASGDSLVAVASGKELAAQWRVDDVLGYKTLANAAASGGLVVQTAGGTAPKLSAAATIKDAAAHWTFAPVAGDARYGAEEAFATGGVSLPAGAGARAAGFAAEGAQLQWSVYAATERTAKGSIAYRNASGSAKTLSLYVNGLKTGTVSFPAAAGSSGSVVRTDLALRAGMNTVALRFDEGDSGGIELGALTVADSVRGNARGATVPYVTYEAEHAATNGTRIGEDRAYGTFSAESSGREAVWLGEKGQYVEFRAAEAANFLNLRYIIPDSQDGTGQEATLSVYLNGEDRGDLVLSSKHSWVYGKYPFSNNPADGDARRFYDEAHRFVGDIPAGATVRLQKDEGDAADYYVLDLVELERAPSAFAKPAGYKSVVEFGAAPDDGKDDSAAFRAAITAAETEGFGLWIPEGEFELSGGPLEVRGVTLRGAGMWYTKLRGEGFMGVGSGVRAYDLAIDIGATGRHDERAESAFDGAFGTGSAIQNVWIEHAKAGIWTTLSGDLAVNTDGIHLSTGTRNSLVEQSTIRNSGDDSIALWSDPREGTTPEQARTENNAIRFNTVQLPWLADNVAVFGGKDNRVTDNVLADTMGFGAGIAVSTRFNPVPFSGTTRVERNTLLRTGGREANWNQDFGAIWLFTGDKPIDADIVIADNEALDSTFQGLYVSGPNPINASGEHKVTIRNLVIDGTGTWGLNVANGVAGSVELVNALVRNTKVGRSFSTMGDSFKFNVVEGCQDCGGGGEEPGQGPGPGTGSGSGPGTGSGSNPDSGSGSGSAEKPTDLVAENDKALADAVAASAERIVVKADEDAGEGVASFTAGALREAARALPTAMLAVEYRNASFELPLKAAAADMFKLTGAGEAGSNAVLRLSISPVEGAKLQPLASRLGEGLSLVSSEDSKGSKGSKGAKGAEGSVYRIRAVLSDGDKATEISHFESFQPSLTLALNGELEERETVALAYEEATSVFRPVPALIDPRDGRSVVAIRSLTTGTFLLAHAEPKTFADVAGHWARRDIELLASKRIANGLTADRFAPDSLVTRAEFAALLARALGLAGGGAAPARFGDVPDAAWYASDVYAAAGHGLVQGDADGSFRPSADITREQMAVLLARSLRLAPERAPGAGATPLSASRPLSGFADADRVAPWARDAVETLLASGVLTGRSSGSLAPQGFATRAEAVVLIARTLQAMELLNK</sequence>
<comment type="caution">
    <text evidence="5">The sequence shown here is derived from an EMBL/GenBank/DDBJ whole genome shotgun (WGS) entry which is preliminary data.</text>
</comment>
<dbReference type="Pfam" id="PF22815">
    <property type="entry name" value="CatAgl_D1"/>
    <property type="match status" value="1"/>
</dbReference>
<feature type="chain" id="PRO_5032377638" evidence="2">
    <location>
        <begin position="26"/>
        <end position="2153"/>
    </location>
</feature>
<evidence type="ECO:0000256" key="1">
    <source>
        <dbReference type="SAM" id="MobiDB-lite"/>
    </source>
</evidence>
<reference evidence="5 6" key="1">
    <citation type="submission" date="2020-08" db="EMBL/GenBank/DDBJ databases">
        <title>Cohnella phylogeny.</title>
        <authorList>
            <person name="Dunlap C."/>
        </authorList>
    </citation>
    <scope>NUCLEOTIDE SEQUENCE [LARGE SCALE GENOMIC DNA]</scope>
    <source>
        <strain evidence="5 6">DSM 25239</strain>
    </source>
</reference>
<dbReference type="InterPro" id="IPR011050">
    <property type="entry name" value="Pectin_lyase_fold/virulence"/>
</dbReference>
<evidence type="ECO:0000259" key="3">
    <source>
        <dbReference type="PROSITE" id="PS51175"/>
    </source>
</evidence>
<dbReference type="InterPro" id="IPR012334">
    <property type="entry name" value="Pectin_lyas_fold"/>
</dbReference>
<dbReference type="InterPro" id="IPR001119">
    <property type="entry name" value="SLH_dom"/>
</dbReference>
<evidence type="ECO:0000313" key="5">
    <source>
        <dbReference type="EMBL" id="MBB6693896.1"/>
    </source>
</evidence>
<name>A0A841U043_9BACL</name>